<dbReference type="GO" id="GO:0042144">
    <property type="term" value="P:vacuole fusion, non-autophagic"/>
    <property type="evidence" value="ECO:0007669"/>
    <property type="project" value="TreeGrafter"/>
</dbReference>
<reference evidence="1 2" key="2">
    <citation type="journal article" date="2017" name="Front. Plant Sci.">
        <title>Gene Classification and Mining of Molecular Markers Useful in Red Clover (Trifolium pratense) Breeding.</title>
        <authorList>
            <person name="Istvanek J."/>
            <person name="Dluhosova J."/>
            <person name="Dluhos P."/>
            <person name="Patkova L."/>
            <person name="Nedelnik J."/>
            <person name="Repkova J."/>
        </authorList>
    </citation>
    <scope>NUCLEOTIDE SEQUENCE [LARGE SCALE GENOMIC DNA]</scope>
    <source>
        <strain evidence="2">cv. Tatra</strain>
        <tissue evidence="1">Young leaves</tissue>
    </source>
</reference>
<feature type="non-terminal residue" evidence="1">
    <location>
        <position position="57"/>
    </location>
</feature>
<dbReference type="ExpressionAtlas" id="A0A2K3KKZ9">
    <property type="expression patterns" value="baseline"/>
</dbReference>
<sequence>MSKILRVLNAVRSLEIGISLSIQQYKLLTPSVLIGRLINAHQHLLALRISEYLGMNQ</sequence>
<reference evidence="1 2" key="1">
    <citation type="journal article" date="2014" name="Am. J. Bot.">
        <title>Genome assembly and annotation for red clover (Trifolium pratense; Fabaceae).</title>
        <authorList>
            <person name="Istvanek J."/>
            <person name="Jaros M."/>
            <person name="Krenek A."/>
            <person name="Repkova J."/>
        </authorList>
    </citation>
    <scope>NUCLEOTIDE SEQUENCE [LARGE SCALE GENOMIC DNA]</scope>
    <source>
        <strain evidence="2">cv. Tatra</strain>
        <tissue evidence="1">Young leaves</tissue>
    </source>
</reference>
<evidence type="ECO:0000313" key="1">
    <source>
        <dbReference type="EMBL" id="PNX66975.1"/>
    </source>
</evidence>
<dbReference type="EMBL" id="ASHM01100670">
    <property type="protein sequence ID" value="PNX66975.1"/>
    <property type="molecule type" value="Genomic_DNA"/>
</dbReference>
<dbReference type="GO" id="GO:0003779">
    <property type="term" value="F:actin binding"/>
    <property type="evidence" value="ECO:0007669"/>
    <property type="project" value="TreeGrafter"/>
</dbReference>
<dbReference type="AlphaFoldDB" id="A0A2K3KKZ9"/>
<proteinExistence type="predicted"/>
<dbReference type="GO" id="GO:0016197">
    <property type="term" value="P:endosomal transport"/>
    <property type="evidence" value="ECO:0007669"/>
    <property type="project" value="TreeGrafter"/>
</dbReference>
<dbReference type="GO" id="GO:0006886">
    <property type="term" value="P:intracellular protein transport"/>
    <property type="evidence" value="ECO:0007669"/>
    <property type="project" value="InterPro"/>
</dbReference>
<evidence type="ECO:0000313" key="2">
    <source>
        <dbReference type="Proteomes" id="UP000236291"/>
    </source>
</evidence>
<accession>A0A2K3KKZ9</accession>
<dbReference type="GO" id="GO:0030897">
    <property type="term" value="C:HOPS complex"/>
    <property type="evidence" value="ECO:0007669"/>
    <property type="project" value="TreeGrafter"/>
</dbReference>
<dbReference type="Proteomes" id="UP000236291">
    <property type="component" value="Unassembled WGS sequence"/>
</dbReference>
<dbReference type="GO" id="GO:0005768">
    <property type="term" value="C:endosome"/>
    <property type="evidence" value="ECO:0007669"/>
    <property type="project" value="TreeGrafter"/>
</dbReference>
<dbReference type="PANTHER" id="PTHR12811:SF0">
    <property type="entry name" value="VACUOLAR PROTEIN SORTING-ASSOCIATED PROTEIN 16 HOMOLOG"/>
    <property type="match status" value="1"/>
</dbReference>
<organism evidence="1 2">
    <name type="scientific">Trifolium pratense</name>
    <name type="common">Red clover</name>
    <dbReference type="NCBI Taxonomy" id="57577"/>
    <lineage>
        <taxon>Eukaryota</taxon>
        <taxon>Viridiplantae</taxon>
        <taxon>Streptophyta</taxon>
        <taxon>Embryophyta</taxon>
        <taxon>Tracheophyta</taxon>
        <taxon>Spermatophyta</taxon>
        <taxon>Magnoliopsida</taxon>
        <taxon>eudicotyledons</taxon>
        <taxon>Gunneridae</taxon>
        <taxon>Pentapetalae</taxon>
        <taxon>rosids</taxon>
        <taxon>fabids</taxon>
        <taxon>Fabales</taxon>
        <taxon>Fabaceae</taxon>
        <taxon>Papilionoideae</taxon>
        <taxon>50 kb inversion clade</taxon>
        <taxon>NPAAA clade</taxon>
        <taxon>Hologalegina</taxon>
        <taxon>IRL clade</taxon>
        <taxon>Trifolieae</taxon>
        <taxon>Trifolium</taxon>
    </lineage>
</organism>
<dbReference type="GO" id="GO:0005765">
    <property type="term" value="C:lysosomal membrane"/>
    <property type="evidence" value="ECO:0007669"/>
    <property type="project" value="TreeGrafter"/>
</dbReference>
<dbReference type="InterPro" id="IPR016534">
    <property type="entry name" value="VPS16"/>
</dbReference>
<name>A0A2K3KKZ9_TRIPR</name>
<comment type="caution">
    <text evidence="1">The sequence shown here is derived from an EMBL/GenBank/DDBJ whole genome shotgun (WGS) entry which is preliminary data.</text>
</comment>
<gene>
    <name evidence="1" type="ORF">L195_g055377</name>
</gene>
<dbReference type="STRING" id="57577.A0A2K3KKZ9"/>
<protein>
    <submittedName>
        <fullName evidence="1">Vacuolar sorting-associated protein 16</fullName>
    </submittedName>
</protein>
<dbReference type="PANTHER" id="PTHR12811">
    <property type="entry name" value="VACUOLAR PROTEIN SORTING VPS16"/>
    <property type="match status" value="1"/>
</dbReference>